<comment type="caution">
    <text evidence="2">The sequence shown here is derived from an EMBL/GenBank/DDBJ whole genome shotgun (WGS) entry which is preliminary data.</text>
</comment>
<keyword evidence="2" id="KW-0808">Transferase</keyword>
<dbReference type="InterPro" id="IPR005162">
    <property type="entry name" value="Retrotrans_gag_dom"/>
</dbReference>
<protein>
    <submittedName>
        <fullName evidence="2">Reverse transcriptase domain-containing protein</fullName>
    </submittedName>
</protein>
<keyword evidence="3" id="KW-1185">Reference proteome</keyword>
<name>A0A2U1LF68_ARTAN</name>
<dbReference type="Pfam" id="PF03732">
    <property type="entry name" value="Retrotrans_gag"/>
    <property type="match status" value="1"/>
</dbReference>
<dbReference type="OrthoDB" id="1752139at2759"/>
<organism evidence="2 3">
    <name type="scientific">Artemisia annua</name>
    <name type="common">Sweet wormwood</name>
    <dbReference type="NCBI Taxonomy" id="35608"/>
    <lineage>
        <taxon>Eukaryota</taxon>
        <taxon>Viridiplantae</taxon>
        <taxon>Streptophyta</taxon>
        <taxon>Embryophyta</taxon>
        <taxon>Tracheophyta</taxon>
        <taxon>Spermatophyta</taxon>
        <taxon>Magnoliopsida</taxon>
        <taxon>eudicotyledons</taxon>
        <taxon>Gunneridae</taxon>
        <taxon>Pentapetalae</taxon>
        <taxon>asterids</taxon>
        <taxon>campanulids</taxon>
        <taxon>Asterales</taxon>
        <taxon>Asteraceae</taxon>
        <taxon>Asteroideae</taxon>
        <taxon>Anthemideae</taxon>
        <taxon>Artemisiinae</taxon>
        <taxon>Artemisia</taxon>
    </lineage>
</organism>
<dbReference type="PANTHER" id="PTHR33223:SF6">
    <property type="entry name" value="CCHC-TYPE DOMAIN-CONTAINING PROTEIN"/>
    <property type="match status" value="1"/>
</dbReference>
<dbReference type="PANTHER" id="PTHR33223">
    <property type="entry name" value="CCHC-TYPE DOMAIN-CONTAINING PROTEIN"/>
    <property type="match status" value="1"/>
</dbReference>
<evidence type="ECO:0000313" key="2">
    <source>
        <dbReference type="EMBL" id="PWA47646.1"/>
    </source>
</evidence>
<dbReference type="GO" id="GO:0003964">
    <property type="term" value="F:RNA-directed DNA polymerase activity"/>
    <property type="evidence" value="ECO:0007669"/>
    <property type="project" value="UniProtKB-KW"/>
</dbReference>
<proteinExistence type="predicted"/>
<reference evidence="2 3" key="1">
    <citation type="journal article" date="2018" name="Mol. Plant">
        <title>The genome of Artemisia annua provides insight into the evolution of Asteraceae family and artemisinin biosynthesis.</title>
        <authorList>
            <person name="Shen Q."/>
            <person name="Zhang L."/>
            <person name="Liao Z."/>
            <person name="Wang S."/>
            <person name="Yan T."/>
            <person name="Shi P."/>
            <person name="Liu M."/>
            <person name="Fu X."/>
            <person name="Pan Q."/>
            <person name="Wang Y."/>
            <person name="Lv Z."/>
            <person name="Lu X."/>
            <person name="Zhang F."/>
            <person name="Jiang W."/>
            <person name="Ma Y."/>
            <person name="Chen M."/>
            <person name="Hao X."/>
            <person name="Li L."/>
            <person name="Tang Y."/>
            <person name="Lv G."/>
            <person name="Zhou Y."/>
            <person name="Sun X."/>
            <person name="Brodelius P.E."/>
            <person name="Rose J.K.C."/>
            <person name="Tang K."/>
        </authorList>
    </citation>
    <scope>NUCLEOTIDE SEQUENCE [LARGE SCALE GENOMIC DNA]</scope>
    <source>
        <strain evidence="3">cv. Huhao1</strain>
        <tissue evidence="2">Leaf</tissue>
    </source>
</reference>
<dbReference type="EMBL" id="PKPP01009712">
    <property type="protein sequence ID" value="PWA47646.1"/>
    <property type="molecule type" value="Genomic_DNA"/>
</dbReference>
<keyword evidence="2" id="KW-0548">Nucleotidyltransferase</keyword>
<dbReference type="AlphaFoldDB" id="A0A2U1LF68"/>
<keyword evidence="2" id="KW-0695">RNA-directed DNA polymerase</keyword>
<evidence type="ECO:0000259" key="1">
    <source>
        <dbReference type="Pfam" id="PF03732"/>
    </source>
</evidence>
<gene>
    <name evidence="2" type="ORF">CTI12_AA495410</name>
</gene>
<dbReference type="Proteomes" id="UP000245207">
    <property type="component" value="Unassembled WGS sequence"/>
</dbReference>
<sequence>MPDNVQLYDGNEDPVDHVGVFHAAARVYNWDMAIQCCMFERTLTGAARVWFENVPQGSIGSFRELRDAFSEIFLSMKKHKERDKKIHCARKGRSESIEDFTRRFLAESRRAKKMPEAAKITKFMKKMSYPGLIECLHREIPESMEEMVRMTRAYCRGEAAVRNLRQRR</sequence>
<feature type="domain" description="Retrotransposon gag" evidence="1">
    <location>
        <begin position="38"/>
        <end position="125"/>
    </location>
</feature>
<evidence type="ECO:0000313" key="3">
    <source>
        <dbReference type="Proteomes" id="UP000245207"/>
    </source>
</evidence>
<accession>A0A2U1LF68</accession>